<evidence type="ECO:0000259" key="7">
    <source>
        <dbReference type="Pfam" id="PF00005"/>
    </source>
</evidence>
<feature type="compositionally biased region" description="Polar residues" evidence="5">
    <location>
        <begin position="37"/>
        <end position="53"/>
    </location>
</feature>
<dbReference type="GO" id="GO:0042626">
    <property type="term" value="F:ATPase-coupled transmembrane transporter activity"/>
    <property type="evidence" value="ECO:0007669"/>
    <property type="project" value="TreeGrafter"/>
</dbReference>
<proteinExistence type="predicted"/>
<feature type="region of interest" description="Disordered" evidence="5">
    <location>
        <begin position="167"/>
        <end position="192"/>
    </location>
</feature>
<sequence>MGRSKYSGHLPKPTTAVDLAGNPSPPLIAVENRPDPSHTQLRAQARNRTQPTSDLVPRVTPRRAPASTRDPRQPVPTSYSSRPEPLDPTRPETDPNLPNRPEPEKFIPVICNVLILAIDSVALGFISISSIPCMSLTFLIEPNRWSKVQSLELVALVQTAGKAHFHGGTGAAPTTMEASTDDGNDGGSEKEKPVSAVGFGELFQFVKGLDYLLMAVGTADAVVHSSSLPLFLRFFVRSYEEDFDLIGCRDIVLDVDCRVTIDTKMRVKYVEAALNQAIQYFDTEVRTCNVVFAINIILLWSRMQLVTGFVVGFTAVWQLYLVTLVVVPLIVVIGGVHIVTLSKSSSKRQAALSQERNVAYNIPDYNGFGIRGRVEGTAFLLFSLENCPKDWIQNWTCQRDKKKDLHMVFIDLEKAYDRVPRNVMWWALEKHKVPYKYITLFKDMYKDAMTCIRTFDESRAGVNRKLELWKDTLESKGFRLSRTKTEYITCAFSMATHDDGDVSLDGQVVAKETFRYLGSMLQKDGGIDADVRHRIAASWLKWRQASGVLCDKRVPQRLKGKFYRTAIRSAMLYGAEWIESVMRIFETGSEWLQLRRNWFNIDLDGSDMSNGGLLMHWCVGEFYSGSMISLGQSNPSMAAFKKAQVATTKIYRVIYHKSSVERNNELETQILNDFSLTVPAGKPIALVGSSGLGKSTMVSIIERFYDTTSDIKVEVDEATNWTSYQEPTLFATTIKENILLGRPDSSLVEIEEAARVRNAHSFIVNLSDGYDTQDLRWTHKDQGVEEIFTDDRRCEEAPHRFHIGIVALREIRKCKKSTK</sequence>
<feature type="transmembrane region" description="Helical" evidence="6">
    <location>
        <begin position="290"/>
        <end position="311"/>
    </location>
</feature>
<feature type="domain" description="ABC transporter" evidence="7">
    <location>
        <begin position="671"/>
        <end position="720"/>
    </location>
</feature>
<gene>
    <name evidence="8" type="ORF">STAS_13593</name>
</gene>
<dbReference type="InterPro" id="IPR036640">
    <property type="entry name" value="ABC1_TM_sf"/>
</dbReference>
<evidence type="ECO:0000256" key="6">
    <source>
        <dbReference type="SAM" id="Phobius"/>
    </source>
</evidence>
<dbReference type="GO" id="GO:0005886">
    <property type="term" value="C:plasma membrane"/>
    <property type="evidence" value="ECO:0007669"/>
    <property type="project" value="TreeGrafter"/>
</dbReference>
<evidence type="ECO:0000256" key="1">
    <source>
        <dbReference type="ARBA" id="ARBA00004141"/>
    </source>
</evidence>
<dbReference type="PANTHER" id="PTHR24222">
    <property type="entry name" value="ABC TRANSPORTER B FAMILY"/>
    <property type="match status" value="1"/>
</dbReference>
<evidence type="ECO:0000256" key="2">
    <source>
        <dbReference type="ARBA" id="ARBA00022692"/>
    </source>
</evidence>
<feature type="compositionally biased region" description="Basic and acidic residues" evidence="5">
    <location>
        <begin position="84"/>
        <end position="93"/>
    </location>
</feature>
<keyword evidence="2 6" id="KW-0812">Transmembrane</keyword>
<dbReference type="Gene3D" id="1.20.1560.10">
    <property type="entry name" value="ABC transporter type 1, transmembrane domain"/>
    <property type="match status" value="1"/>
</dbReference>
<keyword evidence="3 6" id="KW-1133">Transmembrane helix</keyword>
<comment type="subcellular location">
    <subcellularLocation>
        <location evidence="1">Membrane</location>
        <topology evidence="1">Multi-pass membrane protein</topology>
    </subcellularLocation>
</comment>
<evidence type="ECO:0000313" key="8">
    <source>
        <dbReference type="EMBL" id="GER37199.1"/>
    </source>
</evidence>
<dbReference type="PANTHER" id="PTHR24222:SF70">
    <property type="entry name" value="BRACHYTIC2"/>
    <property type="match status" value="1"/>
</dbReference>
<dbReference type="EMBL" id="BKCP01005294">
    <property type="protein sequence ID" value="GER37199.1"/>
    <property type="molecule type" value="Genomic_DNA"/>
</dbReference>
<dbReference type="GO" id="GO:0005524">
    <property type="term" value="F:ATP binding"/>
    <property type="evidence" value="ECO:0007669"/>
    <property type="project" value="InterPro"/>
</dbReference>
<keyword evidence="9" id="KW-1185">Reference proteome</keyword>
<reference evidence="9" key="1">
    <citation type="journal article" date="2019" name="Curr. Biol.">
        <title>Genome Sequence of Striga asiatica Provides Insight into the Evolution of Plant Parasitism.</title>
        <authorList>
            <person name="Yoshida S."/>
            <person name="Kim S."/>
            <person name="Wafula E.K."/>
            <person name="Tanskanen J."/>
            <person name="Kim Y.M."/>
            <person name="Honaas L."/>
            <person name="Yang Z."/>
            <person name="Spallek T."/>
            <person name="Conn C.E."/>
            <person name="Ichihashi Y."/>
            <person name="Cheong K."/>
            <person name="Cui S."/>
            <person name="Der J.P."/>
            <person name="Gundlach H."/>
            <person name="Jiao Y."/>
            <person name="Hori C."/>
            <person name="Ishida J.K."/>
            <person name="Kasahara H."/>
            <person name="Kiba T."/>
            <person name="Kim M.S."/>
            <person name="Koo N."/>
            <person name="Laohavisit A."/>
            <person name="Lee Y.H."/>
            <person name="Lumba S."/>
            <person name="McCourt P."/>
            <person name="Mortimer J.C."/>
            <person name="Mutuku J.M."/>
            <person name="Nomura T."/>
            <person name="Sasaki-Sekimoto Y."/>
            <person name="Seto Y."/>
            <person name="Wang Y."/>
            <person name="Wakatake T."/>
            <person name="Sakakibara H."/>
            <person name="Demura T."/>
            <person name="Yamaguchi S."/>
            <person name="Yoneyama K."/>
            <person name="Manabe R.I."/>
            <person name="Nelson D.C."/>
            <person name="Schulman A.H."/>
            <person name="Timko M.P."/>
            <person name="dePamphilis C.W."/>
            <person name="Choi D."/>
            <person name="Shirasu K."/>
        </authorList>
    </citation>
    <scope>NUCLEOTIDE SEQUENCE [LARGE SCALE GENOMIC DNA]</scope>
    <source>
        <strain evidence="9">cv. UVA1</strain>
    </source>
</reference>
<evidence type="ECO:0000256" key="5">
    <source>
        <dbReference type="SAM" id="MobiDB-lite"/>
    </source>
</evidence>
<organism evidence="8 9">
    <name type="scientific">Striga asiatica</name>
    <name type="common">Asiatic witchweed</name>
    <name type="synonym">Buchnera asiatica</name>
    <dbReference type="NCBI Taxonomy" id="4170"/>
    <lineage>
        <taxon>Eukaryota</taxon>
        <taxon>Viridiplantae</taxon>
        <taxon>Streptophyta</taxon>
        <taxon>Embryophyta</taxon>
        <taxon>Tracheophyta</taxon>
        <taxon>Spermatophyta</taxon>
        <taxon>Magnoliopsida</taxon>
        <taxon>eudicotyledons</taxon>
        <taxon>Gunneridae</taxon>
        <taxon>Pentapetalae</taxon>
        <taxon>asterids</taxon>
        <taxon>lamiids</taxon>
        <taxon>Lamiales</taxon>
        <taxon>Orobanchaceae</taxon>
        <taxon>Buchnereae</taxon>
        <taxon>Striga</taxon>
    </lineage>
</organism>
<dbReference type="SUPFAM" id="SSF90123">
    <property type="entry name" value="ABC transporter transmembrane region"/>
    <property type="match status" value="1"/>
</dbReference>
<dbReference type="Pfam" id="PF00005">
    <property type="entry name" value="ABC_tran"/>
    <property type="match status" value="1"/>
</dbReference>
<dbReference type="InterPro" id="IPR039421">
    <property type="entry name" value="Type_1_exporter"/>
</dbReference>
<evidence type="ECO:0000313" key="9">
    <source>
        <dbReference type="Proteomes" id="UP000325081"/>
    </source>
</evidence>
<dbReference type="SUPFAM" id="SSF52540">
    <property type="entry name" value="P-loop containing nucleoside triphosphate hydrolases"/>
    <property type="match status" value="1"/>
</dbReference>
<evidence type="ECO:0000256" key="3">
    <source>
        <dbReference type="ARBA" id="ARBA00022989"/>
    </source>
</evidence>
<feature type="region of interest" description="Disordered" evidence="5">
    <location>
        <begin position="1"/>
        <end position="101"/>
    </location>
</feature>
<dbReference type="GO" id="GO:0016887">
    <property type="term" value="F:ATP hydrolysis activity"/>
    <property type="evidence" value="ECO:0007669"/>
    <property type="project" value="InterPro"/>
</dbReference>
<feature type="transmembrane region" description="Helical" evidence="6">
    <location>
        <begin position="317"/>
        <end position="339"/>
    </location>
</feature>
<dbReference type="Gene3D" id="3.40.50.300">
    <property type="entry name" value="P-loop containing nucleotide triphosphate hydrolases"/>
    <property type="match status" value="1"/>
</dbReference>
<evidence type="ECO:0000256" key="4">
    <source>
        <dbReference type="ARBA" id="ARBA00023136"/>
    </source>
</evidence>
<dbReference type="InterPro" id="IPR027417">
    <property type="entry name" value="P-loop_NTPase"/>
</dbReference>
<accession>A0A5A7PWE5</accession>
<comment type="caution">
    <text evidence="8">The sequence shown here is derived from an EMBL/GenBank/DDBJ whole genome shotgun (WGS) entry which is preliminary data.</text>
</comment>
<dbReference type="Proteomes" id="UP000325081">
    <property type="component" value="Unassembled WGS sequence"/>
</dbReference>
<dbReference type="OrthoDB" id="1706699at2759"/>
<protein>
    <submittedName>
        <fullName evidence="8">ABC transporter B family member 1</fullName>
    </submittedName>
</protein>
<dbReference type="InterPro" id="IPR003439">
    <property type="entry name" value="ABC_transporter-like_ATP-bd"/>
</dbReference>
<dbReference type="AlphaFoldDB" id="A0A5A7PWE5"/>
<keyword evidence="4 6" id="KW-0472">Membrane</keyword>
<name>A0A5A7PWE5_STRAF</name>